<evidence type="ECO:0000313" key="6">
    <source>
        <dbReference type="Proteomes" id="UP000519573"/>
    </source>
</evidence>
<proteinExistence type="predicted"/>
<evidence type="ECO:0000259" key="3">
    <source>
        <dbReference type="Pfam" id="PF18449"/>
    </source>
</evidence>
<dbReference type="Pfam" id="PF18449">
    <property type="entry name" value="Endotoxin_C2"/>
    <property type="match status" value="9"/>
</dbReference>
<gene>
    <name evidence="5" type="ORF">HCB26_10325</name>
</gene>
<dbReference type="RefSeq" id="WP_185576690.1">
    <property type="nucleotide sequence ID" value="NZ_JAARYH010000004.1"/>
</dbReference>
<feature type="domain" description="Pesticidal crystal protein Cry1Aa" evidence="3">
    <location>
        <begin position="711"/>
        <end position="772"/>
    </location>
</feature>
<feature type="coiled-coil region" evidence="1">
    <location>
        <begin position="756"/>
        <end position="783"/>
    </location>
</feature>
<feature type="domain" description="Pesticidal crystal protein Cry1Aa" evidence="3">
    <location>
        <begin position="577"/>
        <end position="638"/>
    </location>
</feature>
<organism evidence="5 6">
    <name type="scientific">Listeria booriae</name>
    <dbReference type="NCBI Taxonomy" id="1552123"/>
    <lineage>
        <taxon>Bacteria</taxon>
        <taxon>Bacillati</taxon>
        <taxon>Bacillota</taxon>
        <taxon>Bacilli</taxon>
        <taxon>Bacillales</taxon>
        <taxon>Listeriaceae</taxon>
        <taxon>Listeria</taxon>
    </lineage>
</organism>
<comment type="caution">
    <text evidence="5">The sequence shown here is derived from an EMBL/GenBank/DDBJ whole genome shotgun (WGS) entry which is preliminary data.</text>
</comment>
<dbReference type="InterPro" id="IPR054544">
    <property type="entry name" value="Pest_crys_Cry1Aa_dom-IV"/>
</dbReference>
<dbReference type="AlphaFoldDB" id="A0A7X0Z0G4"/>
<feature type="domain" description="Bacterial Ig" evidence="4">
    <location>
        <begin position="916"/>
        <end position="995"/>
    </location>
</feature>
<evidence type="ECO:0008006" key="7">
    <source>
        <dbReference type="Google" id="ProtNLM"/>
    </source>
</evidence>
<reference evidence="5 6" key="1">
    <citation type="submission" date="2020-03" db="EMBL/GenBank/DDBJ databases">
        <title>Soil Listeria distribution.</title>
        <authorList>
            <person name="Liao J."/>
            <person name="Wiedmann M."/>
        </authorList>
    </citation>
    <scope>NUCLEOTIDE SEQUENCE [LARGE SCALE GENOMIC DNA]</scope>
    <source>
        <strain evidence="5 6">FSL L7-0245</strain>
    </source>
</reference>
<evidence type="ECO:0000256" key="1">
    <source>
        <dbReference type="SAM" id="Coils"/>
    </source>
</evidence>
<feature type="domain" description="Pesticidal crystal protein Cry1Aa" evidence="3">
    <location>
        <begin position="779"/>
        <end position="841"/>
    </location>
</feature>
<feature type="domain" description="Bacterial Ig" evidence="4">
    <location>
        <begin position="999"/>
        <end position="1078"/>
    </location>
</feature>
<protein>
    <recommendedName>
        <fullName evidence="7">Bacterial Ig domain-containing protein</fullName>
    </recommendedName>
</protein>
<feature type="chain" id="PRO_5039641851" description="Bacterial Ig domain-containing protein" evidence="2">
    <location>
        <begin position="27"/>
        <end position="1165"/>
    </location>
</feature>
<feature type="domain" description="Pesticidal crystal protein Cry1Aa" evidence="3">
    <location>
        <begin position="304"/>
        <end position="362"/>
    </location>
</feature>
<keyword evidence="1" id="KW-0175">Coiled coil</keyword>
<name>A0A7X0Z0G4_9LIST</name>
<evidence type="ECO:0000256" key="2">
    <source>
        <dbReference type="SAM" id="SignalP"/>
    </source>
</evidence>
<feature type="domain" description="Pesticidal crystal protein Cry1Aa" evidence="3">
    <location>
        <begin position="370"/>
        <end position="431"/>
    </location>
</feature>
<feature type="domain" description="Pesticidal crystal protein Cry1Aa" evidence="3">
    <location>
        <begin position="508"/>
        <end position="569"/>
    </location>
</feature>
<feature type="domain" description="Pesticidal crystal protein Cry1Aa" evidence="3">
    <location>
        <begin position="439"/>
        <end position="500"/>
    </location>
</feature>
<sequence length="1165" mass="122755">MTSKKTLAKKAVKTMAVAAVAFSVVAQPLSMIVSADEVTPKAERQLLGATSNTIPVKLATPTFTTQAGVAGFIGWTGVIGTYAAAPNFVNNFQKTTSSVPDANGYITLSGNSESKLTSYVDNTGFTIKKNDGYVTSNLEGLQQTISTIPGKKYNVKVDKTSRNTSNYPQTALIAKDTSTKATLGGMGEYSRNPSTLSYDFIATGTSTDIAFLGCQQMDFSNIAVSQYVDTIVDDITNASTTVTGTALANQAVKVEIGDKVYTGTTDGTGKFSIDIEPPAAGQSVTVTCNYDVIPVTVTDALTPAAKTAADALFIDNNPSKDIKDTTTQADIDAAQAAVNKAPESAAKADLQKEIENAQAKLDVKTQAAATTAATTSVDNLFINNDPTKDIKDTTKQADIDAAQAAVNKITDPATKADLQKDIDKAQTQLDAKTAEAAAEAAATTATDALFVNNDPSKDIKDTTKQADIDAAQAAVNKVTDPTVKADLQKDIDKAQTQLDAKTAEAAAEAAATTATDALFVNNDPSKDIKDTTKQADIDAAQAAVNKVTDPTVKADLQKDIDKAQTQLDAKTAEAAAEAAATTATDALFVNNDPSKDIKDTIKQADIDAAQAEVNKVTDPTVKADLQKDIDKAQTQLDAKTSEAEAEAAATTATDALFVNNDPSKDIKDTTTQADIDKAQAAVDKVTDPTTKADLQKDIDKAQKELDEKTATTTATTSVDNLFIDNDPTKDIKDTTKQADIDAAQAAVNKVTDPATKADLQKDIDKAQTQLDAKTAEAAAEKAATTSVDNLFINNDPTKDIKNTIKQADIDAAQAAVNKVTDPTVKADLQKDIDKAQTQLDAKTAEKAAEAAAKTATDALFVNNDPSKNIKDTTTQADIDAAQALVNKVTDPTVKAGLQNEINKAQSQLDAVVPVTATAAKYTIGDLYITGTFTGPVTGLSMDVNGKRYYGGDVYSSNGTYRFYAADKGLKAGDVVTMNFYDATKQIKQSITVTVVDPLKVTVADYKVGDKYINATYNNSDVTQVGLVVDGVKYWGGDVANGTVKYYALDKIKSATSVATMNFYDASGNLLASKPIKIEASYAGEIKTANFKIGENNITGTFTGDVKKIAVSINGKMYYGGTVSPDTGSYKFYALDKKIQATDAVVVYGYDPDGKLLSQKNVTITE</sequence>
<dbReference type="InterPro" id="IPR046746">
    <property type="entry name" value="Big_15"/>
</dbReference>
<evidence type="ECO:0000313" key="5">
    <source>
        <dbReference type="EMBL" id="MBC2166960.1"/>
    </source>
</evidence>
<dbReference type="EMBL" id="JAARYH010000004">
    <property type="protein sequence ID" value="MBC2166960.1"/>
    <property type="molecule type" value="Genomic_DNA"/>
</dbReference>
<feature type="domain" description="Bacterial Ig" evidence="4">
    <location>
        <begin position="1083"/>
        <end position="1164"/>
    </location>
</feature>
<keyword evidence="2" id="KW-0732">Signal</keyword>
<dbReference type="Pfam" id="PF20622">
    <property type="entry name" value="Big_15"/>
    <property type="match status" value="3"/>
</dbReference>
<feature type="domain" description="Pesticidal crystal protein Cry1Aa" evidence="3">
    <location>
        <begin position="849"/>
        <end position="910"/>
    </location>
</feature>
<dbReference type="Proteomes" id="UP000519573">
    <property type="component" value="Unassembled WGS sequence"/>
</dbReference>
<feature type="signal peptide" evidence="2">
    <location>
        <begin position="1"/>
        <end position="26"/>
    </location>
</feature>
<evidence type="ECO:0000259" key="4">
    <source>
        <dbReference type="Pfam" id="PF20622"/>
    </source>
</evidence>
<feature type="domain" description="Pesticidal crystal protein Cry1Aa" evidence="3">
    <location>
        <begin position="645"/>
        <end position="707"/>
    </location>
</feature>
<accession>A0A7X0Z0G4</accession>